<proteinExistence type="inferred from homology"/>
<evidence type="ECO:0000256" key="19">
    <source>
        <dbReference type="SAM" id="MobiDB-lite"/>
    </source>
</evidence>
<evidence type="ECO:0000256" key="16">
    <source>
        <dbReference type="ARBA" id="ARBA00048119"/>
    </source>
</evidence>
<evidence type="ECO:0000256" key="6">
    <source>
        <dbReference type="ARBA" id="ARBA00012833"/>
    </source>
</evidence>
<feature type="signal peptide" evidence="20">
    <location>
        <begin position="1"/>
        <end position="18"/>
    </location>
</feature>
<comment type="catalytic activity">
    <reaction evidence="16">
        <text>isopentenyl diphosphate + (2E,6E)-farnesyl diphosphate = (2E,6E,10E)-geranylgeranyl diphosphate + diphosphate</text>
        <dbReference type="Rhea" id="RHEA:17653"/>
        <dbReference type="ChEBI" id="CHEBI:33019"/>
        <dbReference type="ChEBI" id="CHEBI:58756"/>
        <dbReference type="ChEBI" id="CHEBI:128769"/>
        <dbReference type="ChEBI" id="CHEBI:175763"/>
        <dbReference type="EC" id="2.5.1.29"/>
    </reaction>
</comment>
<keyword evidence="20" id="KW-0732">Signal</keyword>
<evidence type="ECO:0000256" key="20">
    <source>
        <dbReference type="SAM" id="SignalP"/>
    </source>
</evidence>
<dbReference type="EC" id="2.5.1.10" evidence="5"/>
<dbReference type="InterPro" id="IPR008949">
    <property type="entry name" value="Isoprenoid_synthase_dom_sf"/>
</dbReference>
<feature type="region of interest" description="Disordered" evidence="19">
    <location>
        <begin position="494"/>
        <end position="518"/>
    </location>
</feature>
<evidence type="ECO:0000256" key="8">
    <source>
        <dbReference type="ARBA" id="ARBA00022723"/>
    </source>
</evidence>
<reference evidence="22" key="1">
    <citation type="submission" date="2015-09" db="EMBL/GenBank/DDBJ databases">
        <authorList>
            <person name="Fill T.P."/>
            <person name="Baretta J.F."/>
            <person name="de Almeida L.G."/>
            <person name="Rocha M."/>
            <person name="de Souza D.H."/>
            <person name="Malavazi I."/>
            <person name="Cerdeira L.T."/>
            <person name="Hong H."/>
            <person name="Samborskyy M."/>
            <person name="de Vasconcelos A.T."/>
            <person name="Leadlay P."/>
            <person name="Rodrigues-Filho E."/>
        </authorList>
    </citation>
    <scope>NUCLEOTIDE SEQUENCE [LARGE SCALE GENOMIC DNA]</scope>
    <source>
        <strain evidence="22">LaBioMMi 136</strain>
    </source>
</reference>
<evidence type="ECO:0000256" key="9">
    <source>
        <dbReference type="ARBA" id="ARBA00022842"/>
    </source>
</evidence>
<dbReference type="GO" id="GO:0004337">
    <property type="term" value="F:(2E,6E)-farnesyl diphosphate synthase activity"/>
    <property type="evidence" value="ECO:0007669"/>
    <property type="project" value="UniProtKB-EC"/>
</dbReference>
<dbReference type="InterPro" id="IPR033749">
    <property type="entry name" value="Polyprenyl_synt_CS"/>
</dbReference>
<evidence type="ECO:0000256" key="17">
    <source>
        <dbReference type="ARBA" id="ARBA00049291"/>
    </source>
</evidence>
<evidence type="ECO:0000313" key="22">
    <source>
        <dbReference type="Proteomes" id="UP000190744"/>
    </source>
</evidence>
<evidence type="ECO:0000256" key="4">
    <source>
        <dbReference type="ARBA" id="ARBA00012382"/>
    </source>
</evidence>
<dbReference type="CDD" id="cd00685">
    <property type="entry name" value="Trans_IPPS_HT"/>
    <property type="match status" value="1"/>
</dbReference>
<protein>
    <recommendedName>
        <fullName evidence="14">(2E,6E)-farnesyl diphosphate synthase</fullName>
        <ecNumber evidence="6">2.5.1.1</ecNumber>
        <ecNumber evidence="5">2.5.1.10</ecNumber>
        <ecNumber evidence="4">2.5.1.29</ecNumber>
    </recommendedName>
    <alternativeName>
        <fullName evidence="13">Dimethylallyltranstransferase</fullName>
    </alternativeName>
    <alternativeName>
        <fullName evidence="12">Farnesyl diphosphate synthase</fullName>
    </alternativeName>
    <alternativeName>
        <fullName evidence="10">Farnesyltranstransferase</fullName>
    </alternativeName>
    <alternativeName>
        <fullName evidence="15">Geranylgeranyl diphosphate synthase</fullName>
    </alternativeName>
    <alternativeName>
        <fullName evidence="11">Geranyltranstransferase</fullName>
    </alternativeName>
</protein>
<dbReference type="EC" id="2.5.1.1" evidence="6"/>
<dbReference type="EC" id="2.5.1.29" evidence="4"/>
<dbReference type="PANTHER" id="PTHR12001:SF70">
    <property type="entry name" value="PYROPHOSPHATE SYNTHETASE ATMG, PUTATIVE (AFU_ORTHOLOGUE AFUA_8G02400)-RELATED"/>
    <property type="match status" value="1"/>
</dbReference>
<evidence type="ECO:0000256" key="18">
    <source>
        <dbReference type="ARBA" id="ARBA00049399"/>
    </source>
</evidence>
<evidence type="ECO:0000313" key="21">
    <source>
        <dbReference type="EMBL" id="OOQ86349.1"/>
    </source>
</evidence>
<comment type="similarity">
    <text evidence="3">Belongs to the FPP/GGPP synthase family.</text>
</comment>
<dbReference type="InterPro" id="IPR000092">
    <property type="entry name" value="Polyprenyl_synt"/>
</dbReference>
<dbReference type="PANTHER" id="PTHR12001">
    <property type="entry name" value="GERANYLGERANYL PYROPHOSPHATE SYNTHASE"/>
    <property type="match status" value="1"/>
</dbReference>
<dbReference type="Gene3D" id="1.10.600.10">
    <property type="entry name" value="Farnesyl Diphosphate Synthase"/>
    <property type="match status" value="1"/>
</dbReference>
<comment type="cofactor">
    <cofactor evidence="1">
        <name>Mg(2+)</name>
        <dbReference type="ChEBI" id="CHEBI:18420"/>
    </cofactor>
</comment>
<evidence type="ECO:0000256" key="15">
    <source>
        <dbReference type="ARBA" id="ARBA00033096"/>
    </source>
</evidence>
<dbReference type="Pfam" id="PF00348">
    <property type="entry name" value="polyprenyl_synt"/>
    <property type="match status" value="1"/>
</dbReference>
<dbReference type="PROSITE" id="PS00723">
    <property type="entry name" value="POLYPRENYL_SYNTHASE_1"/>
    <property type="match status" value="1"/>
</dbReference>
<evidence type="ECO:0000256" key="1">
    <source>
        <dbReference type="ARBA" id="ARBA00001946"/>
    </source>
</evidence>
<dbReference type="GO" id="GO:0043386">
    <property type="term" value="P:mycotoxin biosynthetic process"/>
    <property type="evidence" value="ECO:0007669"/>
    <property type="project" value="UniProtKB-ARBA"/>
</dbReference>
<dbReference type="SUPFAM" id="SSF48576">
    <property type="entry name" value="Terpenoid synthases"/>
    <property type="match status" value="1"/>
</dbReference>
<evidence type="ECO:0000256" key="2">
    <source>
        <dbReference type="ARBA" id="ARBA00005179"/>
    </source>
</evidence>
<comment type="caution">
    <text evidence="21">The sequence shown here is derived from an EMBL/GenBank/DDBJ whole genome shotgun (WGS) entry which is preliminary data.</text>
</comment>
<evidence type="ECO:0000256" key="5">
    <source>
        <dbReference type="ARBA" id="ARBA00012439"/>
    </source>
</evidence>
<dbReference type="AlphaFoldDB" id="A0A1S9RLF5"/>
<evidence type="ECO:0000256" key="10">
    <source>
        <dbReference type="ARBA" id="ARBA00032052"/>
    </source>
</evidence>
<dbReference type="SFLD" id="SFLDG01017">
    <property type="entry name" value="Polyprenyl_Transferase_Like"/>
    <property type="match status" value="1"/>
</dbReference>
<sequence length="518" mass="57157">MRLCLCMLHCRTCGISVALLGQDYLSSYLPSTGSVGGAAGNDSRGGRAAILAVGLYVFCVRNAGMDRGFLPSGNPEKKSSVFLGIADCRNGRSGFAWAVQCGDDAVLGDIDGGHYKRASKAMTADYSAKALLILSADRSLYLPNNDIASEGTMFRLIGARVLDFLRQGFLPTGFLSGYGSAPTARSGGLYPGRIQTFCAEPNLALPGQPCRGLNQVAEQYEKIIRAPLDYLLSIPGKNIRGKLIVAFNEWLQLPQDKLAIVQEVINLLHTASLLIDDIQDASRLRRGYPVAHEVFGMAQTINAANYAYFLQQERLNQIDDPRAFHIFTAALLDLHRGQGMDLYWREAVVCPTEAEYIQMVIYKTGGLFRLAVELMQIQSSRTVDLCELVELLGVIFQIRDDYMNLQSGLYAEKKGRMEDLTEGKFSYPVIHSVHAAPENTFLVDVLKQRSEDEALKIRAVQYMESTGSFQYCRETLDRLTQQARTHIEDLETSLGPNKGIHRIPDLLNVQPPEGNPTG</sequence>
<evidence type="ECO:0000256" key="13">
    <source>
        <dbReference type="ARBA" id="ARBA00032448"/>
    </source>
</evidence>
<dbReference type="Proteomes" id="UP000190744">
    <property type="component" value="Unassembled WGS sequence"/>
</dbReference>
<name>A0A1S9RLF5_PENBI</name>
<evidence type="ECO:0000256" key="14">
    <source>
        <dbReference type="ARBA" id="ARBA00032873"/>
    </source>
</evidence>
<dbReference type="SFLD" id="SFLDS00005">
    <property type="entry name" value="Isoprenoid_Synthase_Type_I"/>
    <property type="match status" value="1"/>
</dbReference>
<dbReference type="GO" id="GO:0008299">
    <property type="term" value="P:isoprenoid biosynthetic process"/>
    <property type="evidence" value="ECO:0007669"/>
    <property type="project" value="InterPro"/>
</dbReference>
<evidence type="ECO:0000256" key="7">
    <source>
        <dbReference type="ARBA" id="ARBA00022679"/>
    </source>
</evidence>
<feature type="chain" id="PRO_5012684619" description="(2E,6E)-farnesyl diphosphate synthase" evidence="20">
    <location>
        <begin position="19"/>
        <end position="518"/>
    </location>
</feature>
<dbReference type="GO" id="GO:0004311">
    <property type="term" value="F:geranylgeranyl diphosphate synthase activity"/>
    <property type="evidence" value="ECO:0007669"/>
    <property type="project" value="UniProtKB-EC"/>
</dbReference>
<dbReference type="EMBL" id="LJBN01000144">
    <property type="protein sequence ID" value="OOQ86349.1"/>
    <property type="molecule type" value="Genomic_DNA"/>
</dbReference>
<comment type="catalytic activity">
    <reaction evidence="18">
        <text>isopentenyl diphosphate + (2E)-geranyl diphosphate = (2E,6E)-farnesyl diphosphate + diphosphate</text>
        <dbReference type="Rhea" id="RHEA:19361"/>
        <dbReference type="ChEBI" id="CHEBI:33019"/>
        <dbReference type="ChEBI" id="CHEBI:58057"/>
        <dbReference type="ChEBI" id="CHEBI:128769"/>
        <dbReference type="ChEBI" id="CHEBI:175763"/>
        <dbReference type="EC" id="2.5.1.10"/>
    </reaction>
</comment>
<comment type="pathway">
    <text evidence="2">Secondary metabolite biosynthesis.</text>
</comment>
<dbReference type="GO" id="GO:0004161">
    <property type="term" value="F:dimethylallyltranstransferase activity"/>
    <property type="evidence" value="ECO:0007669"/>
    <property type="project" value="UniProtKB-EC"/>
</dbReference>
<keyword evidence="8" id="KW-0479">Metal-binding</keyword>
<evidence type="ECO:0000256" key="3">
    <source>
        <dbReference type="ARBA" id="ARBA00006706"/>
    </source>
</evidence>
<gene>
    <name evidence="21" type="ORF">PEBR_21792</name>
</gene>
<evidence type="ECO:0000256" key="11">
    <source>
        <dbReference type="ARBA" id="ARBA00032380"/>
    </source>
</evidence>
<evidence type="ECO:0000256" key="12">
    <source>
        <dbReference type="ARBA" id="ARBA00032424"/>
    </source>
</evidence>
<organism evidence="21 22">
    <name type="scientific">Penicillium brasilianum</name>
    <dbReference type="NCBI Taxonomy" id="104259"/>
    <lineage>
        <taxon>Eukaryota</taxon>
        <taxon>Fungi</taxon>
        <taxon>Dikarya</taxon>
        <taxon>Ascomycota</taxon>
        <taxon>Pezizomycotina</taxon>
        <taxon>Eurotiomycetes</taxon>
        <taxon>Eurotiomycetidae</taxon>
        <taxon>Eurotiales</taxon>
        <taxon>Aspergillaceae</taxon>
        <taxon>Penicillium</taxon>
    </lineage>
</organism>
<dbReference type="GO" id="GO:0046165">
    <property type="term" value="P:alcohol biosynthetic process"/>
    <property type="evidence" value="ECO:0007669"/>
    <property type="project" value="UniProtKB-ARBA"/>
</dbReference>
<accession>A0A1S9RLF5</accession>
<keyword evidence="7" id="KW-0808">Transferase</keyword>
<keyword evidence="9" id="KW-0460">Magnesium</keyword>
<comment type="catalytic activity">
    <reaction evidence="17">
        <text>isopentenyl diphosphate + dimethylallyl diphosphate = (2E)-geranyl diphosphate + diphosphate</text>
        <dbReference type="Rhea" id="RHEA:22408"/>
        <dbReference type="ChEBI" id="CHEBI:33019"/>
        <dbReference type="ChEBI" id="CHEBI:57623"/>
        <dbReference type="ChEBI" id="CHEBI:58057"/>
        <dbReference type="ChEBI" id="CHEBI:128769"/>
        <dbReference type="EC" id="2.5.1.1"/>
    </reaction>
</comment>
<dbReference type="GO" id="GO:0046872">
    <property type="term" value="F:metal ion binding"/>
    <property type="evidence" value="ECO:0007669"/>
    <property type="project" value="UniProtKB-KW"/>
</dbReference>
<dbReference type="PROSITE" id="PS00444">
    <property type="entry name" value="POLYPRENYL_SYNTHASE_2"/>
    <property type="match status" value="1"/>
</dbReference>